<evidence type="ECO:0000313" key="4">
    <source>
        <dbReference type="Proteomes" id="UP000050929"/>
    </source>
</evidence>
<feature type="signal peptide" evidence="1">
    <location>
        <begin position="1"/>
        <end position="25"/>
    </location>
</feature>
<dbReference type="AlphaFoldDB" id="A0A0R1IYV7"/>
<evidence type="ECO:0000259" key="2">
    <source>
        <dbReference type="Pfam" id="PF13472"/>
    </source>
</evidence>
<accession>A0A0R1IYV7</accession>
<dbReference type="PANTHER" id="PTHR30383">
    <property type="entry name" value="THIOESTERASE 1/PROTEASE 1/LYSOPHOSPHOLIPASE L1"/>
    <property type="match status" value="1"/>
</dbReference>
<keyword evidence="4" id="KW-1185">Reference proteome</keyword>
<dbReference type="GO" id="GO:0004622">
    <property type="term" value="F:phosphatidylcholine lysophospholipase activity"/>
    <property type="evidence" value="ECO:0007669"/>
    <property type="project" value="TreeGrafter"/>
</dbReference>
<dbReference type="EMBL" id="AZDG01000018">
    <property type="protein sequence ID" value="KRK64015.1"/>
    <property type="molecule type" value="Genomic_DNA"/>
</dbReference>
<proteinExistence type="predicted"/>
<dbReference type="CDD" id="cd00229">
    <property type="entry name" value="SGNH_hydrolase"/>
    <property type="match status" value="1"/>
</dbReference>
<dbReference type="PATRIC" id="fig|1423811.3.peg.801"/>
<evidence type="ECO:0000256" key="1">
    <source>
        <dbReference type="SAM" id="SignalP"/>
    </source>
</evidence>
<feature type="domain" description="SGNH hydrolase-type esterase" evidence="2">
    <location>
        <begin position="74"/>
        <end position="254"/>
    </location>
</feature>
<dbReference type="Pfam" id="PF13472">
    <property type="entry name" value="Lipase_GDSL_2"/>
    <property type="match status" value="1"/>
</dbReference>
<gene>
    <name evidence="3" type="ORF">FC72_GL000790</name>
</gene>
<evidence type="ECO:0000313" key="3">
    <source>
        <dbReference type="EMBL" id="KRK64015.1"/>
    </source>
</evidence>
<dbReference type="SUPFAM" id="SSF52266">
    <property type="entry name" value="SGNH hydrolase"/>
    <property type="match status" value="1"/>
</dbReference>
<comment type="caution">
    <text evidence="3">The sequence shown here is derived from an EMBL/GenBank/DDBJ whole genome shotgun (WGS) entry which is preliminary data.</text>
</comment>
<protein>
    <submittedName>
        <fullName evidence="3">Lysophospholipase L1-like esterase</fullName>
    </submittedName>
</protein>
<reference evidence="3 4" key="1">
    <citation type="journal article" date="2015" name="Genome Announc.">
        <title>Expanding the biotechnology potential of lactobacilli through comparative genomics of 213 strains and associated genera.</title>
        <authorList>
            <person name="Sun Z."/>
            <person name="Harris H.M."/>
            <person name="McCann A."/>
            <person name="Guo C."/>
            <person name="Argimon S."/>
            <person name="Zhang W."/>
            <person name="Yang X."/>
            <person name="Jeffery I.B."/>
            <person name="Cooney J.C."/>
            <person name="Kagawa T.F."/>
            <person name="Liu W."/>
            <person name="Song Y."/>
            <person name="Salvetti E."/>
            <person name="Wrobel A."/>
            <person name="Rasinkangas P."/>
            <person name="Parkhill J."/>
            <person name="Rea M.C."/>
            <person name="O'Sullivan O."/>
            <person name="Ritari J."/>
            <person name="Douillard F.P."/>
            <person name="Paul Ross R."/>
            <person name="Yang R."/>
            <person name="Briner A.E."/>
            <person name="Felis G.E."/>
            <person name="de Vos W.M."/>
            <person name="Barrangou R."/>
            <person name="Klaenhammer T.R."/>
            <person name="Caufield P.W."/>
            <person name="Cui Y."/>
            <person name="Zhang H."/>
            <person name="O'Toole P.W."/>
        </authorList>
    </citation>
    <scope>NUCLEOTIDE SEQUENCE [LARGE SCALE GENOMIC DNA]</scope>
    <source>
        <strain evidence="3 4">DSM 20183</strain>
    </source>
</reference>
<dbReference type="InterPro" id="IPR013830">
    <property type="entry name" value="SGNH_hydro"/>
</dbReference>
<dbReference type="InterPro" id="IPR036514">
    <property type="entry name" value="SGNH_hydro_sf"/>
</dbReference>
<dbReference type="Proteomes" id="UP000050929">
    <property type="component" value="Unassembled WGS sequence"/>
</dbReference>
<dbReference type="PROSITE" id="PS51257">
    <property type="entry name" value="PROKAR_LIPOPROTEIN"/>
    <property type="match status" value="1"/>
</dbReference>
<dbReference type="STRING" id="1423811.FC72_GL000790"/>
<dbReference type="InterPro" id="IPR051532">
    <property type="entry name" value="Ester_Hydrolysis_Enzymes"/>
</dbReference>
<sequence length="272" mass="30031">MKKKTFINIILLMSLIISSVTFITACTNKSEKHSQDSKVVKKYKSKKVKKEAKIKTVADTLKNSSKKKLIYAPLGDSLSVGLFADSKATRFTTLFTKDIENATGKKVSEDGISVVGKTASNFGVYQVNSIVEKDPDIVTVEFGTNDAAGGATTSALNAYEVSMNKIVDTLKERTHAQIILMTTWSPKGGEHAQDDKQFDQIVYKIAKENNLPVADLSTIWENNDNVTGPAGKTISDFSDYLTRDNFHPNQLGHDKIAELLNQKLNQEGTYER</sequence>
<dbReference type="Gene3D" id="3.40.50.1110">
    <property type="entry name" value="SGNH hydrolase"/>
    <property type="match status" value="1"/>
</dbReference>
<keyword evidence="1" id="KW-0732">Signal</keyword>
<dbReference type="PANTHER" id="PTHR30383:SF5">
    <property type="entry name" value="SGNH HYDROLASE-TYPE ESTERASE DOMAIN-CONTAINING PROTEIN"/>
    <property type="match status" value="1"/>
</dbReference>
<dbReference type="RefSeq" id="WP_057766622.1">
    <property type="nucleotide sequence ID" value="NZ_AZDG01000018.1"/>
</dbReference>
<dbReference type="OrthoDB" id="26855at2"/>
<feature type="chain" id="PRO_5006405738" evidence="1">
    <location>
        <begin position="26"/>
        <end position="272"/>
    </location>
</feature>
<organism evidence="3 4">
    <name type="scientific">Companilactobacillus tucceti DSM 20183</name>
    <dbReference type="NCBI Taxonomy" id="1423811"/>
    <lineage>
        <taxon>Bacteria</taxon>
        <taxon>Bacillati</taxon>
        <taxon>Bacillota</taxon>
        <taxon>Bacilli</taxon>
        <taxon>Lactobacillales</taxon>
        <taxon>Lactobacillaceae</taxon>
        <taxon>Companilactobacillus</taxon>
    </lineage>
</organism>
<name>A0A0R1IYV7_9LACO</name>